<feature type="chain" id="PRO_5042025130" evidence="1">
    <location>
        <begin position="21"/>
        <end position="297"/>
    </location>
</feature>
<reference evidence="2" key="2">
    <citation type="submission" date="2023-06" db="EMBL/GenBank/DDBJ databases">
        <authorList>
            <consortium name="Lawrence Berkeley National Laboratory"/>
            <person name="Haridas S."/>
            <person name="Hensen N."/>
            <person name="Bonometti L."/>
            <person name="Westerberg I."/>
            <person name="Brannstrom I.O."/>
            <person name="Guillou S."/>
            <person name="Cros-Aarteil S."/>
            <person name="Calhoun S."/>
            <person name="Kuo A."/>
            <person name="Mondo S."/>
            <person name="Pangilinan J."/>
            <person name="Riley R."/>
            <person name="Labutti K."/>
            <person name="Andreopoulos B."/>
            <person name="Lipzen A."/>
            <person name="Chen C."/>
            <person name="Yanf M."/>
            <person name="Daum C."/>
            <person name="Ng V."/>
            <person name="Clum A."/>
            <person name="Steindorff A."/>
            <person name="Ohm R."/>
            <person name="Martin F."/>
            <person name="Silar P."/>
            <person name="Natvig D."/>
            <person name="Lalanne C."/>
            <person name="Gautier V."/>
            <person name="Ament-Velasquez S.L."/>
            <person name="Kruys A."/>
            <person name="Hutchinson M.I."/>
            <person name="Powell A.J."/>
            <person name="Barry K."/>
            <person name="Miller A.N."/>
            <person name="Grigoriev I.V."/>
            <person name="Debuchy R."/>
            <person name="Gladieux P."/>
            <person name="Thoren M.H."/>
            <person name="Johannesson H."/>
        </authorList>
    </citation>
    <scope>NUCLEOTIDE SEQUENCE</scope>
    <source>
        <strain evidence="2">CBS 314.62</strain>
    </source>
</reference>
<protein>
    <submittedName>
        <fullName evidence="2">Conidiation-specific protein (Con-13)</fullName>
    </submittedName>
</protein>
<feature type="signal peptide" evidence="1">
    <location>
        <begin position="1"/>
        <end position="20"/>
    </location>
</feature>
<gene>
    <name evidence="2" type="ORF">B0T22DRAFT_492200</name>
</gene>
<keyword evidence="1" id="KW-0732">Signal</keyword>
<reference evidence="2" key="1">
    <citation type="journal article" date="2023" name="Mol. Phylogenet. Evol.">
        <title>Genome-scale phylogeny and comparative genomics of the fungal order Sordariales.</title>
        <authorList>
            <person name="Hensen N."/>
            <person name="Bonometti L."/>
            <person name="Westerberg I."/>
            <person name="Brannstrom I.O."/>
            <person name="Guillou S."/>
            <person name="Cros-Aarteil S."/>
            <person name="Calhoun S."/>
            <person name="Haridas S."/>
            <person name="Kuo A."/>
            <person name="Mondo S."/>
            <person name="Pangilinan J."/>
            <person name="Riley R."/>
            <person name="LaButti K."/>
            <person name="Andreopoulos B."/>
            <person name="Lipzen A."/>
            <person name="Chen C."/>
            <person name="Yan M."/>
            <person name="Daum C."/>
            <person name="Ng V."/>
            <person name="Clum A."/>
            <person name="Steindorff A."/>
            <person name="Ohm R.A."/>
            <person name="Martin F."/>
            <person name="Silar P."/>
            <person name="Natvig D.O."/>
            <person name="Lalanne C."/>
            <person name="Gautier V."/>
            <person name="Ament-Velasquez S.L."/>
            <person name="Kruys A."/>
            <person name="Hutchinson M.I."/>
            <person name="Powell A.J."/>
            <person name="Barry K."/>
            <person name="Miller A.N."/>
            <person name="Grigoriev I.V."/>
            <person name="Debuchy R."/>
            <person name="Gladieux P."/>
            <person name="Hiltunen Thoren M."/>
            <person name="Johannesson H."/>
        </authorList>
    </citation>
    <scope>NUCLEOTIDE SEQUENCE</scope>
    <source>
        <strain evidence="2">CBS 314.62</strain>
    </source>
</reference>
<comment type="caution">
    <text evidence="2">The sequence shown here is derived from an EMBL/GenBank/DDBJ whole genome shotgun (WGS) entry which is preliminary data.</text>
</comment>
<sequence length="297" mass="32352">MRSSFFKLLAGLAISGAVLAQDGPPESYAEAFPSGLDVLDTYSGGLNSLRYPRYTKTKWPWGKVPQYCYVDATGDTPNYCDVYHIEVYEITYSDLPVKARQWNRYVASYNGSECSAYSVTTDLSFFGNCQGKQSVFFHELTHNLDRWVAGADLDASYSDTSDWADVISQDTCVTDGYAKSSWAEDYAQTGVVAAFDLKVASIDTLDLSCMSNQIERVEGQLSGVLTGTGSCDRAWALSPTVCMGDEAGAACDDLRRDTKERVGSVASVDVVQVPALSAELLEKVHGRKLEAAKKAGF</sequence>
<dbReference type="Proteomes" id="UP001270362">
    <property type="component" value="Unassembled WGS sequence"/>
</dbReference>
<accession>A0AAE0X529</accession>
<evidence type="ECO:0000313" key="3">
    <source>
        <dbReference type="Proteomes" id="UP001270362"/>
    </source>
</evidence>
<evidence type="ECO:0000313" key="2">
    <source>
        <dbReference type="EMBL" id="KAK3685243.1"/>
    </source>
</evidence>
<dbReference type="EMBL" id="JAULSO010000003">
    <property type="protein sequence ID" value="KAK3685243.1"/>
    <property type="molecule type" value="Genomic_DNA"/>
</dbReference>
<dbReference type="SUPFAM" id="SSF55486">
    <property type="entry name" value="Metalloproteases ('zincins'), catalytic domain"/>
    <property type="match status" value="1"/>
</dbReference>
<name>A0AAE0X529_9PEZI</name>
<organism evidence="2 3">
    <name type="scientific">Podospora appendiculata</name>
    <dbReference type="NCBI Taxonomy" id="314037"/>
    <lineage>
        <taxon>Eukaryota</taxon>
        <taxon>Fungi</taxon>
        <taxon>Dikarya</taxon>
        <taxon>Ascomycota</taxon>
        <taxon>Pezizomycotina</taxon>
        <taxon>Sordariomycetes</taxon>
        <taxon>Sordariomycetidae</taxon>
        <taxon>Sordariales</taxon>
        <taxon>Podosporaceae</taxon>
        <taxon>Podospora</taxon>
    </lineage>
</organism>
<keyword evidence="3" id="KW-1185">Reference proteome</keyword>
<dbReference type="AlphaFoldDB" id="A0AAE0X529"/>
<evidence type="ECO:0000256" key="1">
    <source>
        <dbReference type="SAM" id="SignalP"/>
    </source>
</evidence>
<proteinExistence type="predicted"/>